<dbReference type="Gramene" id="KMS96323">
    <property type="protein sequence ID" value="KMS96323"/>
    <property type="gene ID" value="BVRB_000370"/>
</dbReference>
<keyword evidence="15" id="KW-1185">Reference proteome</keyword>
<sequence>MMMMQGRETSPEATEADVEVEPLSAEDELPTTRKRKSKNKRRFSDDQVKSLETIFESETKLEPRKKVQVARELGLQPRQVAIWFQNKRARWKSKQIEKNYRVLKNSYDNLKARLEVIKKERESLQEQLQELRSLLEKSHDRDNGCEDFVDNSQKMSRENGQPDAGLTAKSSDLQEEMDNQGVLYSDDDRSGTIAYFRQEESELLKISENIDGSLISPPPVKWCSFDAGTLFDQTSSSSHWWDSWT</sequence>
<evidence type="ECO:0000256" key="7">
    <source>
        <dbReference type="ARBA" id="ARBA00025748"/>
    </source>
</evidence>
<evidence type="ECO:0000256" key="5">
    <source>
        <dbReference type="ARBA" id="ARBA00023163"/>
    </source>
</evidence>
<dbReference type="GO" id="GO:0045893">
    <property type="term" value="P:positive regulation of DNA-templated transcription"/>
    <property type="evidence" value="ECO:0007669"/>
    <property type="project" value="TreeGrafter"/>
</dbReference>
<dbReference type="InterPro" id="IPR017970">
    <property type="entry name" value="Homeobox_CS"/>
</dbReference>
<evidence type="ECO:0000256" key="10">
    <source>
        <dbReference type="RuleBase" id="RU000682"/>
    </source>
</evidence>
<evidence type="ECO:0000256" key="1">
    <source>
        <dbReference type="ARBA" id="ARBA00004123"/>
    </source>
</evidence>
<comment type="function">
    <text evidence="8">Probable transcription activator that may act as growth regulators in response to water deficit.</text>
</comment>
<dbReference type="InterPro" id="IPR009057">
    <property type="entry name" value="Homeodomain-like_sf"/>
</dbReference>
<feature type="compositionally biased region" description="Basic residues" evidence="12">
    <location>
        <begin position="32"/>
        <end position="41"/>
    </location>
</feature>
<proteinExistence type="inferred from homology"/>
<dbReference type="PROSITE" id="PS50071">
    <property type="entry name" value="HOMEOBOX_2"/>
    <property type="match status" value="1"/>
</dbReference>
<dbReference type="Pfam" id="PF02183">
    <property type="entry name" value="HALZ"/>
    <property type="match status" value="1"/>
</dbReference>
<feature type="compositionally biased region" description="Acidic residues" evidence="12">
    <location>
        <begin position="14"/>
        <end position="29"/>
    </location>
</feature>
<dbReference type="InterPro" id="IPR000047">
    <property type="entry name" value="HTH_motif"/>
</dbReference>
<comment type="similarity">
    <text evidence="7 11">Belongs to the HD-ZIP homeobox family. Class I subfamily.</text>
</comment>
<evidence type="ECO:0000256" key="8">
    <source>
        <dbReference type="ARBA" id="ARBA00058361"/>
    </source>
</evidence>
<protein>
    <recommendedName>
        <fullName evidence="11">Homeobox-leucine zipper protein</fullName>
    </recommendedName>
    <alternativeName>
        <fullName evidence="11">HD-ZIP protein</fullName>
    </alternativeName>
    <alternativeName>
        <fullName evidence="11">Homeodomain transcription factor</fullName>
    </alternativeName>
</protein>
<evidence type="ECO:0000256" key="11">
    <source>
        <dbReference type="RuleBase" id="RU369038"/>
    </source>
</evidence>
<evidence type="ECO:0000313" key="15">
    <source>
        <dbReference type="Proteomes" id="UP000035740"/>
    </source>
</evidence>
<dbReference type="PANTHER" id="PTHR24326:SF122">
    <property type="entry name" value="HOMEOBOX-LEUCINE ZIPPER PROTEIN HOX6"/>
    <property type="match status" value="1"/>
</dbReference>
<keyword evidence="5 11" id="KW-0804">Transcription</keyword>
<dbReference type="OrthoDB" id="6159439at2759"/>
<dbReference type="GO" id="GO:0009414">
    <property type="term" value="P:response to water deprivation"/>
    <property type="evidence" value="ECO:0007669"/>
    <property type="project" value="UniProtKB-ARBA"/>
</dbReference>
<dbReference type="InterPro" id="IPR001356">
    <property type="entry name" value="HD"/>
</dbReference>
<dbReference type="GO" id="GO:0000976">
    <property type="term" value="F:transcription cis-regulatory region binding"/>
    <property type="evidence" value="ECO:0007669"/>
    <property type="project" value="UniProtKB-ARBA"/>
</dbReference>
<dbReference type="GO" id="GO:0000981">
    <property type="term" value="F:DNA-binding transcription factor activity, RNA polymerase II-specific"/>
    <property type="evidence" value="ECO:0007669"/>
    <property type="project" value="UniProtKB-UniRule"/>
</dbReference>
<dbReference type="GO" id="GO:0005634">
    <property type="term" value="C:nucleus"/>
    <property type="evidence" value="ECO:0007669"/>
    <property type="project" value="UniProtKB-SubCell"/>
</dbReference>
<feature type="domain" description="Homeobox" evidence="13">
    <location>
        <begin position="34"/>
        <end position="94"/>
    </location>
</feature>
<dbReference type="Proteomes" id="UP000035740">
    <property type="component" value="Unassembled WGS sequence"/>
</dbReference>
<dbReference type="OMA" id="MEKTECS"/>
<evidence type="ECO:0000256" key="9">
    <source>
        <dbReference type="PROSITE-ProRule" id="PRU00108"/>
    </source>
</evidence>
<comment type="function">
    <text evidence="11">Transcription factor.</text>
</comment>
<evidence type="ECO:0000256" key="3">
    <source>
        <dbReference type="ARBA" id="ARBA00023125"/>
    </source>
</evidence>
<dbReference type="CDD" id="cd00086">
    <property type="entry name" value="homeodomain"/>
    <property type="match status" value="1"/>
</dbReference>
<dbReference type="InterPro" id="IPR045224">
    <property type="entry name" value="HDZip_class_I_plant"/>
</dbReference>
<comment type="subcellular location">
    <subcellularLocation>
        <location evidence="1 9 10">Nucleus</location>
    </subcellularLocation>
</comment>
<dbReference type="EMBL" id="KQ090393">
    <property type="protein sequence ID" value="KMS96323.1"/>
    <property type="molecule type" value="Genomic_DNA"/>
</dbReference>
<keyword evidence="4 9" id="KW-0371">Homeobox</keyword>
<reference evidence="14 15" key="1">
    <citation type="journal article" date="2014" name="Nature">
        <title>The genome of the recently domesticated crop plant sugar beet (Beta vulgaris).</title>
        <authorList>
            <person name="Dohm J.C."/>
            <person name="Minoche A.E."/>
            <person name="Holtgrawe D."/>
            <person name="Capella-Gutierrez S."/>
            <person name="Zakrzewski F."/>
            <person name="Tafer H."/>
            <person name="Rupp O."/>
            <person name="Sorensen T.R."/>
            <person name="Stracke R."/>
            <person name="Reinhardt R."/>
            <person name="Goesmann A."/>
            <person name="Kraft T."/>
            <person name="Schulz B."/>
            <person name="Stadler P.F."/>
            <person name="Schmidt T."/>
            <person name="Gabaldon T."/>
            <person name="Lehrach H."/>
            <person name="Weisshaar B."/>
            <person name="Himmelbauer H."/>
        </authorList>
    </citation>
    <scope>NUCLEOTIDE SEQUENCE [LARGE SCALE GENOMIC DNA]</scope>
    <source>
        <tissue evidence="14">Taproot</tissue>
    </source>
</reference>
<dbReference type="InterPro" id="IPR003106">
    <property type="entry name" value="Leu_zip_homeo"/>
</dbReference>
<dbReference type="FunFam" id="1.10.10.60:FF:000293">
    <property type="entry name" value="Homeobox-leucine zipper protein ATHB-7"/>
    <property type="match status" value="1"/>
</dbReference>
<feature type="region of interest" description="Disordered" evidence="12">
    <location>
        <begin position="140"/>
        <end position="167"/>
    </location>
</feature>
<evidence type="ECO:0000256" key="2">
    <source>
        <dbReference type="ARBA" id="ARBA00023015"/>
    </source>
</evidence>
<keyword evidence="3 9" id="KW-0238">DNA-binding</keyword>
<dbReference type="PROSITE" id="PS00027">
    <property type="entry name" value="HOMEOBOX_1"/>
    <property type="match status" value="1"/>
</dbReference>
<keyword evidence="6 9" id="KW-0539">Nucleus</keyword>
<evidence type="ECO:0000256" key="6">
    <source>
        <dbReference type="ARBA" id="ARBA00023242"/>
    </source>
</evidence>
<evidence type="ECO:0000256" key="12">
    <source>
        <dbReference type="SAM" id="MobiDB-lite"/>
    </source>
</evidence>
<gene>
    <name evidence="14" type="ORF">BVRB_000370</name>
</gene>
<evidence type="ECO:0000313" key="14">
    <source>
        <dbReference type="EMBL" id="KMS96323.1"/>
    </source>
</evidence>
<organism evidence="14 15">
    <name type="scientific">Beta vulgaris subsp. vulgaris</name>
    <name type="common">Beet</name>
    <dbReference type="NCBI Taxonomy" id="3555"/>
    <lineage>
        <taxon>Eukaryota</taxon>
        <taxon>Viridiplantae</taxon>
        <taxon>Streptophyta</taxon>
        <taxon>Embryophyta</taxon>
        <taxon>Tracheophyta</taxon>
        <taxon>Spermatophyta</taxon>
        <taxon>Magnoliopsida</taxon>
        <taxon>eudicotyledons</taxon>
        <taxon>Gunneridae</taxon>
        <taxon>Pentapetalae</taxon>
        <taxon>Caryophyllales</taxon>
        <taxon>Chenopodiaceae</taxon>
        <taxon>Betoideae</taxon>
        <taxon>Beta</taxon>
    </lineage>
</organism>
<name>A0A0J8B8M1_BETVV</name>
<dbReference type="Gene3D" id="1.10.10.60">
    <property type="entry name" value="Homeodomain-like"/>
    <property type="match status" value="1"/>
</dbReference>
<dbReference type="SUPFAM" id="SSF46689">
    <property type="entry name" value="Homeodomain-like"/>
    <property type="match status" value="1"/>
</dbReference>
<feature type="DNA-binding region" description="Homeobox" evidence="9">
    <location>
        <begin position="36"/>
        <end position="95"/>
    </location>
</feature>
<dbReference type="AlphaFoldDB" id="A0A0J8B8M1"/>
<dbReference type="PANTHER" id="PTHR24326">
    <property type="entry name" value="HOMEOBOX-LEUCINE ZIPPER PROTEIN"/>
    <property type="match status" value="1"/>
</dbReference>
<dbReference type="SMART" id="SM00389">
    <property type="entry name" value="HOX"/>
    <property type="match status" value="1"/>
</dbReference>
<dbReference type="GO" id="GO:0009737">
    <property type="term" value="P:response to abscisic acid"/>
    <property type="evidence" value="ECO:0007669"/>
    <property type="project" value="UniProtKB-ARBA"/>
</dbReference>
<accession>A0A0J8B8M1</accession>
<evidence type="ECO:0000259" key="13">
    <source>
        <dbReference type="PROSITE" id="PS50071"/>
    </source>
</evidence>
<keyword evidence="2 11" id="KW-0805">Transcription regulation</keyword>
<dbReference type="PRINTS" id="PR00031">
    <property type="entry name" value="HTHREPRESSR"/>
</dbReference>
<feature type="region of interest" description="Disordered" evidence="12">
    <location>
        <begin position="1"/>
        <end position="45"/>
    </location>
</feature>
<dbReference type="Pfam" id="PF00046">
    <property type="entry name" value="Homeodomain"/>
    <property type="match status" value="1"/>
</dbReference>
<evidence type="ECO:0000256" key="4">
    <source>
        <dbReference type="ARBA" id="ARBA00023155"/>
    </source>
</evidence>
<dbReference type="eggNOG" id="KOG0483">
    <property type="taxonomic scope" value="Eukaryota"/>
</dbReference>